<sequence length="466" mass="51448">MELVGTDAIPLRVAIIGSGPAAFYAADHLLKQDGLRVEIDMFERFPTPYGLVRTGVAPDHHKIKSVTKKFAAVASDPRFRFYGFVEFGKDIALSDLREHHHQILYATGAQTDKHLGIPGEELKGSHAANEFVGWYNGHPDFRDCQFDLSQERAAIVGVGNVAVDVARILCLTPDELAVTDIASHALEALSQSRVKEVYLLGRRGPAQATFTNPEIKELDNLADADIFVLPGEAQLDDLSRAALEASDDRATRRKVEILQGYAARKPAGRTRQLTIRFLVSPVELLGNAAGQVVAMRLVKNALYQTEAGTLSHKATDRVEELSTGLVFRSVGYRGTPLPGVPFNERWGVILNENGRVIDPETQQPVVGEYCSGWIKRGPIGVIGTNKPDSVETVNCMLEDLAHGSILRPSEPEVSKTEHLVRERQPKYFSFADWLRLDEIEVKNGRAQGRPRDKFTRVEDMLAALGR</sequence>
<dbReference type="Gene3D" id="3.50.50.60">
    <property type="entry name" value="FAD/NAD(P)-binding domain"/>
    <property type="match status" value="1"/>
</dbReference>
<evidence type="ECO:0000256" key="4">
    <source>
        <dbReference type="ARBA" id="ARBA00022827"/>
    </source>
</evidence>
<keyword evidence="6" id="KW-0560">Oxidoreductase</keyword>
<evidence type="ECO:0000256" key="6">
    <source>
        <dbReference type="ARBA" id="ARBA00023002"/>
    </source>
</evidence>
<reference evidence="8" key="1">
    <citation type="journal article" date="2015" name="Nature">
        <title>Complex archaea that bridge the gap between prokaryotes and eukaryotes.</title>
        <authorList>
            <person name="Spang A."/>
            <person name="Saw J.H."/>
            <person name="Jorgensen S.L."/>
            <person name="Zaremba-Niedzwiedzka K."/>
            <person name="Martijn J."/>
            <person name="Lind A.E."/>
            <person name="van Eijk R."/>
            <person name="Schleper C."/>
            <person name="Guy L."/>
            <person name="Ettema T.J."/>
        </authorList>
    </citation>
    <scope>NUCLEOTIDE SEQUENCE</scope>
</reference>
<feature type="domain" description="FAD/NAD(P)-binding" evidence="7">
    <location>
        <begin position="12"/>
        <end position="189"/>
    </location>
</feature>
<dbReference type="InterPro" id="IPR023753">
    <property type="entry name" value="FAD/NAD-binding_dom"/>
</dbReference>
<dbReference type="InterPro" id="IPR021163">
    <property type="entry name" value="Ferredox_Rdtase_adrenod"/>
</dbReference>
<evidence type="ECO:0000259" key="7">
    <source>
        <dbReference type="Pfam" id="PF07992"/>
    </source>
</evidence>
<evidence type="ECO:0000256" key="1">
    <source>
        <dbReference type="ARBA" id="ARBA00001974"/>
    </source>
</evidence>
<evidence type="ECO:0000256" key="3">
    <source>
        <dbReference type="ARBA" id="ARBA00022630"/>
    </source>
</evidence>
<comment type="cofactor">
    <cofactor evidence="1">
        <name>FAD</name>
        <dbReference type="ChEBI" id="CHEBI:57692"/>
    </cofactor>
</comment>
<dbReference type="PIRSF" id="PIRSF000362">
    <property type="entry name" value="FNR"/>
    <property type="match status" value="1"/>
</dbReference>
<protein>
    <recommendedName>
        <fullName evidence="7">FAD/NAD(P)-binding domain-containing protein</fullName>
    </recommendedName>
</protein>
<dbReference type="EMBL" id="LAZR01010849">
    <property type="protein sequence ID" value="KKM64713.1"/>
    <property type="molecule type" value="Genomic_DNA"/>
</dbReference>
<organism evidence="8">
    <name type="scientific">marine sediment metagenome</name>
    <dbReference type="NCBI Taxonomy" id="412755"/>
    <lineage>
        <taxon>unclassified sequences</taxon>
        <taxon>metagenomes</taxon>
        <taxon>ecological metagenomes</taxon>
    </lineage>
</organism>
<dbReference type="PANTHER" id="PTHR48467">
    <property type="entry name" value="GLUTAMATE SYNTHASE 1 [NADH], CHLOROPLASTIC-LIKE"/>
    <property type="match status" value="1"/>
</dbReference>
<keyword evidence="4" id="KW-0274">FAD</keyword>
<dbReference type="InterPro" id="IPR036188">
    <property type="entry name" value="FAD/NAD-bd_sf"/>
</dbReference>
<keyword evidence="3" id="KW-0285">Flavoprotein</keyword>
<dbReference type="Pfam" id="PF07992">
    <property type="entry name" value="Pyr_redox_2"/>
    <property type="match status" value="1"/>
</dbReference>
<comment type="caution">
    <text evidence="8">The sequence shown here is derived from an EMBL/GenBank/DDBJ whole genome shotgun (WGS) entry which is preliminary data.</text>
</comment>
<evidence type="ECO:0000256" key="2">
    <source>
        <dbReference type="ARBA" id="ARBA00008312"/>
    </source>
</evidence>
<proteinExistence type="inferred from homology"/>
<accession>A0A0F9J576</accession>
<dbReference type="SUPFAM" id="SSF51971">
    <property type="entry name" value="Nucleotide-binding domain"/>
    <property type="match status" value="2"/>
</dbReference>
<dbReference type="Gene3D" id="3.40.50.720">
    <property type="entry name" value="NAD(P)-binding Rossmann-like Domain"/>
    <property type="match status" value="1"/>
</dbReference>
<dbReference type="GO" id="GO:0016491">
    <property type="term" value="F:oxidoreductase activity"/>
    <property type="evidence" value="ECO:0007669"/>
    <property type="project" value="UniProtKB-KW"/>
</dbReference>
<evidence type="ECO:0000313" key="8">
    <source>
        <dbReference type="EMBL" id="KKM64713.1"/>
    </source>
</evidence>
<comment type="similarity">
    <text evidence="2">Belongs to the ferredoxin--NADP reductase type 1 family.</text>
</comment>
<dbReference type="InterPro" id="IPR055275">
    <property type="entry name" value="Ferredox_Rdtase"/>
</dbReference>
<dbReference type="PANTHER" id="PTHR48467:SF1">
    <property type="entry name" value="GLUTAMATE SYNTHASE 1 [NADH], CHLOROPLASTIC-LIKE"/>
    <property type="match status" value="1"/>
</dbReference>
<name>A0A0F9J576_9ZZZZ</name>
<dbReference type="AlphaFoldDB" id="A0A0F9J576"/>
<dbReference type="PRINTS" id="PR00419">
    <property type="entry name" value="ADXRDTASE"/>
</dbReference>
<keyword evidence="5" id="KW-0521">NADP</keyword>
<evidence type="ECO:0000256" key="5">
    <source>
        <dbReference type="ARBA" id="ARBA00022857"/>
    </source>
</evidence>
<gene>
    <name evidence="8" type="ORF">LCGC14_1498650</name>
</gene>